<evidence type="ECO:0000256" key="3">
    <source>
        <dbReference type="ARBA" id="ARBA00022670"/>
    </source>
</evidence>
<evidence type="ECO:0000259" key="9">
    <source>
        <dbReference type="Pfam" id="PF00675"/>
    </source>
</evidence>
<dbReference type="InterPro" id="IPR011249">
    <property type="entry name" value="Metalloenz_LuxS/M16"/>
</dbReference>
<dbReference type="GO" id="GO:0005739">
    <property type="term" value="C:mitochondrion"/>
    <property type="evidence" value="ECO:0007669"/>
    <property type="project" value="UniProtKB-SubCell"/>
</dbReference>
<dbReference type="PANTHER" id="PTHR11851">
    <property type="entry name" value="METALLOPROTEASE"/>
    <property type="match status" value="1"/>
</dbReference>
<dbReference type="OMA" id="DSGLWGF"/>
<evidence type="ECO:0000313" key="11">
    <source>
        <dbReference type="EMBL" id="CDW82853.1"/>
    </source>
</evidence>
<feature type="domain" description="Peptidase M16 C-terminal" evidence="10">
    <location>
        <begin position="247"/>
        <end position="349"/>
    </location>
</feature>
<dbReference type="Proteomes" id="UP000039865">
    <property type="component" value="Unassembled WGS sequence"/>
</dbReference>
<dbReference type="OrthoDB" id="285268at2759"/>
<keyword evidence="3" id="KW-0645">Protease</keyword>
<dbReference type="GO" id="GO:0006508">
    <property type="term" value="P:proteolysis"/>
    <property type="evidence" value="ECO:0007669"/>
    <property type="project" value="UniProtKB-KW"/>
</dbReference>
<evidence type="ECO:0000256" key="8">
    <source>
        <dbReference type="ARBA" id="ARBA00023128"/>
    </source>
</evidence>
<sequence length="530" mass="60288">MLSKISKGLARSVKSNQQVVCCAVRTLANQNRDEDALRRSNVDQDFGVQPKDQHLQFSKAPIMGNFGELAFGEIPEPLKYVRPFQMTTLSNGIRVCTERTSHQTATVGVFVGAGSRHEDLETSGSAYLLEKMFFRGTTSRSKTDIADAIDSIGAVQSNTTGREVSNFTLQVFKNDVNKAVRILGDAVSNSVLNENELELVKEEVSQEHEDSDHRYFETTIENAHFNVYREHMMGQPIKGDRDVLQNLKADHLREFHSTNYFGDNIVVVGAGNINHDEFVAQVNQHFASLPKQTSSKIKNKEKSVFNPALLFIRDDEMINSNVAVFYDAPSVKDPDYYSFLLLQNMFGDYRIDKNAEHLNDVKKQYNSMHALLGDLPDVTRQQSLYYAYSDSGIWGNYFYGNEVFTRQMNYCGVCLPTIYSHYLNDVEVFRGRNSLYNRLLRKEAPSEIAQEIGSQVLYLNRRVARSEVAKRVAHLDNYHLKHLCNTWFYDAEPSFTNWGPIEGVSQVGSYKYFKINTMSTVTNAHHSLFT</sequence>
<name>A0A078APJ1_STYLE</name>
<proteinExistence type="predicted"/>
<feature type="domain" description="Peptidase M16 N-terminal" evidence="9">
    <location>
        <begin position="94"/>
        <end position="239"/>
    </location>
</feature>
<dbReference type="Pfam" id="PF00675">
    <property type="entry name" value="Peptidase_M16"/>
    <property type="match status" value="1"/>
</dbReference>
<keyword evidence="7" id="KW-0482">Metalloprotease</keyword>
<evidence type="ECO:0000256" key="7">
    <source>
        <dbReference type="ARBA" id="ARBA00023049"/>
    </source>
</evidence>
<dbReference type="EMBL" id="CCKQ01011307">
    <property type="protein sequence ID" value="CDW82853.1"/>
    <property type="molecule type" value="Genomic_DNA"/>
</dbReference>
<dbReference type="InterPro" id="IPR011765">
    <property type="entry name" value="Pept_M16_N"/>
</dbReference>
<evidence type="ECO:0000256" key="5">
    <source>
        <dbReference type="ARBA" id="ARBA00022801"/>
    </source>
</evidence>
<keyword evidence="4" id="KW-0479">Metal-binding</keyword>
<comment type="cofactor">
    <cofactor evidence="1">
        <name>Zn(2+)</name>
        <dbReference type="ChEBI" id="CHEBI:29105"/>
    </cofactor>
</comment>
<dbReference type="PANTHER" id="PTHR11851:SF149">
    <property type="entry name" value="GH01077P"/>
    <property type="match status" value="1"/>
</dbReference>
<dbReference type="InParanoid" id="A0A078APJ1"/>
<dbReference type="AlphaFoldDB" id="A0A078APJ1"/>
<dbReference type="GO" id="GO:0008237">
    <property type="term" value="F:metallopeptidase activity"/>
    <property type="evidence" value="ECO:0007669"/>
    <property type="project" value="UniProtKB-KW"/>
</dbReference>
<keyword evidence="8" id="KW-0496">Mitochondrion</keyword>
<dbReference type="InterPro" id="IPR007863">
    <property type="entry name" value="Peptidase_M16_C"/>
</dbReference>
<keyword evidence="6" id="KW-0862">Zinc</keyword>
<evidence type="ECO:0000256" key="2">
    <source>
        <dbReference type="ARBA" id="ARBA00004173"/>
    </source>
</evidence>
<protein>
    <submittedName>
        <fullName evidence="11">Peptidase m16 inactive domain-containing protein</fullName>
    </submittedName>
</protein>
<evidence type="ECO:0000256" key="4">
    <source>
        <dbReference type="ARBA" id="ARBA00022723"/>
    </source>
</evidence>
<dbReference type="Gene3D" id="3.30.830.10">
    <property type="entry name" value="Metalloenzyme, LuxS/M16 peptidase-like"/>
    <property type="match status" value="2"/>
</dbReference>
<dbReference type="Pfam" id="PF05193">
    <property type="entry name" value="Peptidase_M16_C"/>
    <property type="match status" value="1"/>
</dbReference>
<evidence type="ECO:0000259" key="10">
    <source>
        <dbReference type="Pfam" id="PF05193"/>
    </source>
</evidence>
<accession>A0A078APJ1</accession>
<dbReference type="InterPro" id="IPR050361">
    <property type="entry name" value="MPP/UQCRC_Complex"/>
</dbReference>
<evidence type="ECO:0000256" key="1">
    <source>
        <dbReference type="ARBA" id="ARBA00001947"/>
    </source>
</evidence>
<keyword evidence="12" id="KW-1185">Reference proteome</keyword>
<comment type="subcellular location">
    <subcellularLocation>
        <location evidence="2">Mitochondrion</location>
    </subcellularLocation>
</comment>
<evidence type="ECO:0000313" key="12">
    <source>
        <dbReference type="Proteomes" id="UP000039865"/>
    </source>
</evidence>
<dbReference type="FunCoup" id="A0A078APJ1">
    <property type="interactions" value="369"/>
</dbReference>
<dbReference type="GO" id="GO:0046872">
    <property type="term" value="F:metal ion binding"/>
    <property type="evidence" value="ECO:0007669"/>
    <property type="project" value="UniProtKB-KW"/>
</dbReference>
<gene>
    <name evidence="11" type="primary">Contig4275.g4583</name>
    <name evidence="11" type="ORF">STYLEM_11888</name>
</gene>
<organism evidence="11 12">
    <name type="scientific">Stylonychia lemnae</name>
    <name type="common">Ciliate</name>
    <dbReference type="NCBI Taxonomy" id="5949"/>
    <lineage>
        <taxon>Eukaryota</taxon>
        <taxon>Sar</taxon>
        <taxon>Alveolata</taxon>
        <taxon>Ciliophora</taxon>
        <taxon>Intramacronucleata</taxon>
        <taxon>Spirotrichea</taxon>
        <taxon>Stichotrichia</taxon>
        <taxon>Sporadotrichida</taxon>
        <taxon>Oxytrichidae</taxon>
        <taxon>Stylonychinae</taxon>
        <taxon>Stylonychia</taxon>
    </lineage>
</organism>
<reference evidence="11 12" key="1">
    <citation type="submission" date="2014-06" db="EMBL/GenBank/DDBJ databases">
        <authorList>
            <person name="Swart Estienne"/>
        </authorList>
    </citation>
    <scope>NUCLEOTIDE SEQUENCE [LARGE SCALE GENOMIC DNA]</scope>
    <source>
        <strain evidence="11 12">130c</strain>
    </source>
</reference>
<dbReference type="SUPFAM" id="SSF63411">
    <property type="entry name" value="LuxS/MPP-like metallohydrolase"/>
    <property type="match status" value="2"/>
</dbReference>
<keyword evidence="5" id="KW-0378">Hydrolase</keyword>
<evidence type="ECO:0000256" key="6">
    <source>
        <dbReference type="ARBA" id="ARBA00022833"/>
    </source>
</evidence>